<dbReference type="Proteomes" id="UP000313359">
    <property type="component" value="Unassembled WGS sequence"/>
</dbReference>
<proteinExistence type="predicted"/>
<dbReference type="GO" id="GO:0005524">
    <property type="term" value="F:ATP binding"/>
    <property type="evidence" value="ECO:0007669"/>
    <property type="project" value="UniProtKB-UniRule"/>
</dbReference>
<feature type="compositionally biased region" description="Polar residues" evidence="6">
    <location>
        <begin position="1866"/>
        <end position="1875"/>
    </location>
</feature>
<dbReference type="PROSITE" id="PS51198">
    <property type="entry name" value="UVRD_HELICASE_ATP_BIND"/>
    <property type="match status" value="1"/>
</dbReference>
<keyword evidence="3 5" id="KW-0347">Helicase</keyword>
<feature type="region of interest" description="Disordered" evidence="6">
    <location>
        <begin position="530"/>
        <end position="550"/>
    </location>
</feature>
<evidence type="ECO:0000313" key="9">
    <source>
        <dbReference type="Proteomes" id="UP000313359"/>
    </source>
</evidence>
<dbReference type="InterPro" id="IPR014017">
    <property type="entry name" value="DNA_helicase_UvrD-like_C"/>
</dbReference>
<dbReference type="PANTHER" id="PTHR21529">
    <property type="entry name" value="MAMMARY TURMOR VIRUS RECEPTOR HOMOLOG 1, 2 MTVR1, 2"/>
    <property type="match status" value="1"/>
</dbReference>
<gene>
    <name evidence="8" type="ORF">L227DRAFT_527336</name>
</gene>
<dbReference type="Pfam" id="PF13361">
    <property type="entry name" value="UvrD_C"/>
    <property type="match status" value="1"/>
</dbReference>
<evidence type="ECO:0000313" key="8">
    <source>
        <dbReference type="EMBL" id="RPD59351.1"/>
    </source>
</evidence>
<dbReference type="GO" id="GO:0004386">
    <property type="term" value="F:helicase activity"/>
    <property type="evidence" value="ECO:0007669"/>
    <property type="project" value="UniProtKB-UniRule"/>
</dbReference>
<dbReference type="Gene3D" id="3.40.50.300">
    <property type="entry name" value="P-loop containing nucleotide triphosphate hydrolases"/>
    <property type="match status" value="2"/>
</dbReference>
<feature type="binding site" evidence="5">
    <location>
        <begin position="460"/>
        <end position="467"/>
    </location>
    <ligand>
        <name>ATP</name>
        <dbReference type="ChEBI" id="CHEBI:30616"/>
    </ligand>
</feature>
<dbReference type="InterPro" id="IPR014016">
    <property type="entry name" value="UvrD-like_ATP-bd"/>
</dbReference>
<dbReference type="PANTHER" id="PTHR21529:SF4">
    <property type="entry name" value="TPR AND ANKYRIN REPEAT-CONTAINING PROTEIN 1"/>
    <property type="match status" value="1"/>
</dbReference>
<feature type="domain" description="UvrD-like helicase ATP-binding" evidence="7">
    <location>
        <begin position="439"/>
        <end position="799"/>
    </location>
</feature>
<accession>A0A5C2S6P7</accession>
<dbReference type="InterPro" id="IPR027417">
    <property type="entry name" value="P-loop_NTPase"/>
</dbReference>
<keyword evidence="1 5" id="KW-0547">Nucleotide-binding</keyword>
<organism evidence="8 9">
    <name type="scientific">Lentinus tigrinus ALCF2SS1-6</name>
    <dbReference type="NCBI Taxonomy" id="1328759"/>
    <lineage>
        <taxon>Eukaryota</taxon>
        <taxon>Fungi</taxon>
        <taxon>Dikarya</taxon>
        <taxon>Basidiomycota</taxon>
        <taxon>Agaricomycotina</taxon>
        <taxon>Agaricomycetes</taxon>
        <taxon>Polyporales</taxon>
        <taxon>Polyporaceae</taxon>
        <taxon>Lentinus</taxon>
    </lineage>
</organism>
<keyword evidence="9" id="KW-1185">Reference proteome</keyword>
<dbReference type="OrthoDB" id="3156807at2759"/>
<dbReference type="STRING" id="1328759.A0A5C2S6P7"/>
<sequence>MATQRQGDVQSGVSTLEWSPLDRVLNDLQNAARMIYEMDERSFATLSEELTQSFPDDSQSFLNSVAAAVLSSLNIALAAIDWATDQSGKTHPKRSTDECWRAVVLARPVLTEIARLSKQNEWWKHADIVAKPFANIGIEAPSNAEELSHIEAAILQDQRDVLKCYLAWARLPDVAEHMKRNSGRSDEGDDQPSPDHSETYQHAPHTHTITTEIAADDVNDAIATYLPLRPPKSLFFLESAEGFGEWEIQITSSATTELRKLRRRSPVSFERTLATLRELSNGDFSSANHVLLSDTEGAVPIFKARVTDELRLVYCIDCIPDHEAEVDRQAIRVFGIYTHAQLKIRLNFWNNVAKDLGRQGEMYRDRCRRRSRPRNTGENIYTPLTFPMLPERASPEHSFLLPVLASEADAADIISMNRIVVLSKPLLHSFLADHEVPFMGQPSPLEMKIIEHDASCFVIGRSGTGKTWTMMYKIIAIMRGSELWNIERAKPRVMFVTRSSMLADQVHSMTSQLLEAFRLATLAEDELEGIGEQRAQSSTPASAQLGGKRRHGLPKRWSALEEKHFPLFVTVDELYSMLEADLFVGLRELDQGELDIDVGEDSLLSSVSGNRFVKTYWTHFPRSLTKGFDPMTVFSEFLGVIKGSETTVGTRGGYLDRQAYLALSTRSYPTFASNRAGVYDLFEAYLRLTRKRRERDSADRAHALLRRLDSSRLPGLPVDFLFADEVQDNLIVDMLLLRSLCNNPNGLFWAGDTAQTIAIGSSFTFNELTSMLHRLEERQANPMQVPPTTFYLSINYRSHSGIANCAQTVVDLLMTHWPDSLDRLGPEHGWRPGPRPVFFGSSGTDESTVFDRQYTRASPLTLGSEQCVIVRDEAAKEAFHSRGIFSGLVLTIYQSKGQEFDDVFLYHLFEDCPVSLQQWRTLCEPRMAGRGTVLWAENSRGFCRELKMFYVALTRARQRLWIVDGSGMASPMVELWTRRGVIEDKSGEDAPLSLVGQSSADDWAKRGKQFMDSREFSLAQQCFENADLPSESEIAKAYLLQETADGASAFSAAASAFGACAKKTSGEQAKKLFLASAACHYRARNFKASAEACCQAGEFSKCAELYRKARMMEEARQTVLCHRPDVSDVVFEKICMHFFDINERLKAIEMFTPKEEAIAFMKAHELYRALAPYLVDLGRVREAAEMYLNQLHDVPNAVELFFRDQKDVHMVEWGTRALLEELWCRLSFGCKVDLRSQHSELSKLLVLASCRLSESFSGKSGSEQAENELAVFVAIGKRDAEGLNDLGKKFSHLDKALAAISFDFAFTFLLQPREGRPLEPDRLTSFLSTFDDYAKILTDYQNKRIWKAYGLHEGSGKKPDSYVIPRFSYLYPAAIKDGESESVSPTTVKRLLGEVVGAHLRRRASNINAACRGLDSLRLCMLYAFTGHCSGMYGHSSCVSDHFPIANRPHPLNEHGFHARLRIHAQIIRIYEPLVCQDGSTSEEIWNARIFWIDSFLATIYFPFFERGNLLMFAPERVPEFKEACRVLRSWICGILFAAPYPRSTISGRVSGNLWIRAIPRASLLSYVLDRIDDHLLHATVHRQGTSTPPFLWYTASYSLVTDKLTKYVEREPSHSKMPGALLYLRFLLERGETHFHRGIMAHLAEGLCSAFILSDRVRKSLHKVIVNRRWLVNLADLWTASNEVQRHERCHVQELVEIYPVLLERLSVAEGGNSHRVTSDTLYFVCRALFHLGFWHSELTDKDEKSRILKILTGIPKDCPKPDYLYRILEQGRRPPWDALRNAINWSTPPHSRQWDQLVQLQVDTERLDSPGKVIQVTYSSSKDLLSLLLLPDKPYKSSCFPRGWLQERIPVPRPPSPAVCPQGDASQPETFPQSAYPPTPEAVEAVEAGESSVTRVVVAVEQDTALAEQHTAVDDAAVAEQDAAAVGQDAGVVEQDTTVAEQDVTVAE</sequence>
<keyword evidence="4 5" id="KW-0067">ATP-binding</keyword>
<dbReference type="EMBL" id="ML122270">
    <property type="protein sequence ID" value="RPD59351.1"/>
    <property type="molecule type" value="Genomic_DNA"/>
</dbReference>
<dbReference type="GO" id="GO:0016787">
    <property type="term" value="F:hydrolase activity"/>
    <property type="evidence" value="ECO:0007669"/>
    <property type="project" value="UniProtKB-UniRule"/>
</dbReference>
<dbReference type="InterPro" id="IPR039904">
    <property type="entry name" value="TRANK1"/>
</dbReference>
<evidence type="ECO:0000256" key="3">
    <source>
        <dbReference type="ARBA" id="ARBA00022806"/>
    </source>
</evidence>
<evidence type="ECO:0000256" key="4">
    <source>
        <dbReference type="ARBA" id="ARBA00022840"/>
    </source>
</evidence>
<protein>
    <recommendedName>
        <fullName evidence="7">UvrD-like helicase ATP-binding domain-containing protein</fullName>
    </recommendedName>
</protein>
<evidence type="ECO:0000256" key="1">
    <source>
        <dbReference type="ARBA" id="ARBA00022741"/>
    </source>
</evidence>
<evidence type="ECO:0000256" key="2">
    <source>
        <dbReference type="ARBA" id="ARBA00022801"/>
    </source>
</evidence>
<evidence type="ECO:0000256" key="5">
    <source>
        <dbReference type="PROSITE-ProRule" id="PRU00560"/>
    </source>
</evidence>
<evidence type="ECO:0000256" key="6">
    <source>
        <dbReference type="SAM" id="MobiDB-lite"/>
    </source>
</evidence>
<dbReference type="SUPFAM" id="SSF52540">
    <property type="entry name" value="P-loop containing nucleoside triphosphate hydrolases"/>
    <property type="match status" value="1"/>
</dbReference>
<evidence type="ECO:0000259" key="7">
    <source>
        <dbReference type="PROSITE" id="PS51198"/>
    </source>
</evidence>
<feature type="region of interest" description="Disordered" evidence="6">
    <location>
        <begin position="179"/>
        <end position="201"/>
    </location>
</feature>
<feature type="region of interest" description="Disordered" evidence="6">
    <location>
        <begin position="1857"/>
        <end position="1877"/>
    </location>
</feature>
<name>A0A5C2S6P7_9APHY</name>
<keyword evidence="2 5" id="KW-0378">Hydrolase</keyword>
<reference evidence="8" key="1">
    <citation type="journal article" date="2018" name="Genome Biol. Evol.">
        <title>Genomics and development of Lentinus tigrinus, a white-rot wood-decaying mushroom with dimorphic fruiting bodies.</title>
        <authorList>
            <person name="Wu B."/>
            <person name="Xu Z."/>
            <person name="Knudson A."/>
            <person name="Carlson A."/>
            <person name="Chen N."/>
            <person name="Kovaka S."/>
            <person name="LaButti K."/>
            <person name="Lipzen A."/>
            <person name="Pennachio C."/>
            <person name="Riley R."/>
            <person name="Schakwitz W."/>
            <person name="Umezawa K."/>
            <person name="Ohm R.A."/>
            <person name="Grigoriev I.V."/>
            <person name="Nagy L.G."/>
            <person name="Gibbons J."/>
            <person name="Hibbett D."/>
        </authorList>
    </citation>
    <scope>NUCLEOTIDE SEQUENCE [LARGE SCALE GENOMIC DNA]</scope>
    <source>
        <strain evidence="8">ALCF2SS1-6</strain>
    </source>
</reference>